<gene>
    <name evidence="1" type="ORF">EXE63_05500</name>
</gene>
<name>A0A6H0RZN8_9MYCO</name>
<sequence>MKHLLGVLLEYFDFLYLDPQYRITDSSTSGSPTIDAQLVLTGQLLIWSITNDRGHILVATAPTANSAPENWFRLSIIRRHLDGIVTPSPLNAEAADWLRTNTARVEGLFKDEATAITSCAALVSLEHAAAEELFGRSGGDR</sequence>
<protein>
    <submittedName>
        <fullName evidence="1">Uncharacterized protein</fullName>
    </submittedName>
</protein>
<reference evidence="1 2" key="1">
    <citation type="submission" date="2019-04" db="EMBL/GenBank/DDBJ databases">
        <title>Draft, Whole-Genome Sequence of the Anthracene-degrading Mycobacterium frederiksbergense LB501T, Isolated from a Polycyclic Aromatic Hydrocarbon (PAH)-Contaminated Soil.</title>
        <authorList>
            <person name="Augelletti F."/>
        </authorList>
    </citation>
    <scope>NUCLEOTIDE SEQUENCE [LARGE SCALE GENOMIC DNA]</scope>
    <source>
        <strain evidence="1 2">LB 501T</strain>
    </source>
</reference>
<accession>A0A6H0RZN8</accession>
<dbReference type="KEGG" id="mfre:EXE63_05500"/>
<organism evidence="1 2">
    <name type="scientific">Mycolicibacterium frederiksbergense</name>
    <dbReference type="NCBI Taxonomy" id="117567"/>
    <lineage>
        <taxon>Bacteria</taxon>
        <taxon>Bacillati</taxon>
        <taxon>Actinomycetota</taxon>
        <taxon>Actinomycetes</taxon>
        <taxon>Mycobacteriales</taxon>
        <taxon>Mycobacteriaceae</taxon>
        <taxon>Mycolicibacterium</taxon>
    </lineage>
</organism>
<dbReference type="RefSeq" id="WP_168141133.1">
    <property type="nucleotide sequence ID" value="NZ_CP038799.1"/>
</dbReference>
<dbReference type="Proteomes" id="UP000501849">
    <property type="component" value="Chromosome"/>
</dbReference>
<evidence type="ECO:0000313" key="1">
    <source>
        <dbReference type="EMBL" id="QIV80410.1"/>
    </source>
</evidence>
<proteinExistence type="predicted"/>
<keyword evidence="2" id="KW-1185">Reference proteome</keyword>
<dbReference type="EMBL" id="CP038799">
    <property type="protein sequence ID" value="QIV80410.1"/>
    <property type="molecule type" value="Genomic_DNA"/>
</dbReference>
<dbReference type="AlphaFoldDB" id="A0A6H0RZN8"/>
<evidence type="ECO:0000313" key="2">
    <source>
        <dbReference type="Proteomes" id="UP000501849"/>
    </source>
</evidence>